<dbReference type="InterPro" id="IPR020476">
    <property type="entry name" value="Nudix_hydrolase"/>
</dbReference>
<dbReference type="SUPFAM" id="SSF55811">
    <property type="entry name" value="Nudix"/>
    <property type="match status" value="1"/>
</dbReference>
<evidence type="ECO:0000256" key="3">
    <source>
        <dbReference type="ARBA" id="ARBA00007275"/>
    </source>
</evidence>
<evidence type="ECO:0000256" key="4">
    <source>
        <dbReference type="ARBA" id="ARBA00016377"/>
    </source>
</evidence>
<protein>
    <recommendedName>
        <fullName evidence="4">GDP-mannose pyrophosphatase</fullName>
    </recommendedName>
    <alternativeName>
        <fullName evidence="6">GDP-mannose hydrolase</fullName>
    </alternativeName>
    <alternativeName>
        <fullName evidence="7">GDPMK</fullName>
    </alternativeName>
</protein>
<dbReference type="PANTHER" id="PTHR11839:SF18">
    <property type="entry name" value="NUDIX HYDROLASE DOMAIN-CONTAINING PROTEIN"/>
    <property type="match status" value="1"/>
</dbReference>
<name>A0ABS5E020_9BURK</name>
<dbReference type="PANTHER" id="PTHR11839">
    <property type="entry name" value="UDP/ADP-SUGAR PYROPHOSPHATASE"/>
    <property type="match status" value="1"/>
</dbReference>
<evidence type="ECO:0000259" key="9">
    <source>
        <dbReference type="PROSITE" id="PS51462"/>
    </source>
</evidence>
<gene>
    <name evidence="10" type="ORF">KAK11_15600</name>
</gene>
<evidence type="ECO:0000256" key="1">
    <source>
        <dbReference type="ARBA" id="ARBA00000847"/>
    </source>
</evidence>
<dbReference type="PRINTS" id="PR00502">
    <property type="entry name" value="NUDIXFAMILY"/>
</dbReference>
<keyword evidence="11" id="KW-1185">Reference proteome</keyword>
<dbReference type="EMBL" id="JAGQDG010000006">
    <property type="protein sequence ID" value="MBQ0936758.1"/>
    <property type="molecule type" value="Genomic_DNA"/>
</dbReference>
<evidence type="ECO:0000256" key="7">
    <source>
        <dbReference type="ARBA" id="ARBA00032272"/>
    </source>
</evidence>
<comment type="cofactor">
    <cofactor evidence="2">
        <name>Mg(2+)</name>
        <dbReference type="ChEBI" id="CHEBI:18420"/>
    </cofactor>
</comment>
<dbReference type="Gene3D" id="3.90.79.10">
    <property type="entry name" value="Nucleoside Triphosphate Pyrophosphohydrolase"/>
    <property type="match status" value="1"/>
</dbReference>
<dbReference type="RefSeq" id="WP_210810150.1">
    <property type="nucleotide sequence ID" value="NZ_JAGQDG010000006.1"/>
</dbReference>
<dbReference type="PROSITE" id="PS00893">
    <property type="entry name" value="NUDIX_BOX"/>
    <property type="match status" value="1"/>
</dbReference>
<evidence type="ECO:0000256" key="8">
    <source>
        <dbReference type="RuleBase" id="RU003476"/>
    </source>
</evidence>
<comment type="catalytic activity">
    <reaction evidence="1">
        <text>GDP-alpha-D-mannose + H2O = alpha-D-mannose 1-phosphate + GMP + 2 H(+)</text>
        <dbReference type="Rhea" id="RHEA:27978"/>
        <dbReference type="ChEBI" id="CHEBI:15377"/>
        <dbReference type="ChEBI" id="CHEBI:15378"/>
        <dbReference type="ChEBI" id="CHEBI:57527"/>
        <dbReference type="ChEBI" id="CHEBI:58115"/>
        <dbReference type="ChEBI" id="CHEBI:58409"/>
    </reaction>
</comment>
<comment type="caution">
    <text evidence="10">The sequence shown here is derived from an EMBL/GenBank/DDBJ whole genome shotgun (WGS) entry which is preliminary data.</text>
</comment>
<evidence type="ECO:0000313" key="11">
    <source>
        <dbReference type="Proteomes" id="UP000672097"/>
    </source>
</evidence>
<dbReference type="InterPro" id="IPR020084">
    <property type="entry name" value="NUDIX_hydrolase_CS"/>
</dbReference>
<reference evidence="10 11" key="1">
    <citation type="submission" date="2021-04" db="EMBL/GenBank/DDBJ databases">
        <title>The genome sequence of type strain Ideonella paludis KCTC 32238.</title>
        <authorList>
            <person name="Liu Y."/>
        </authorList>
    </citation>
    <scope>NUCLEOTIDE SEQUENCE [LARGE SCALE GENOMIC DNA]</scope>
    <source>
        <strain evidence="10 11">KCTC 32238</strain>
    </source>
</reference>
<dbReference type="InterPro" id="IPR015797">
    <property type="entry name" value="NUDIX_hydrolase-like_dom_sf"/>
</dbReference>
<evidence type="ECO:0000256" key="5">
    <source>
        <dbReference type="ARBA" id="ARBA00022801"/>
    </source>
</evidence>
<evidence type="ECO:0000313" key="10">
    <source>
        <dbReference type="EMBL" id="MBQ0936758.1"/>
    </source>
</evidence>
<dbReference type="GO" id="GO:0016787">
    <property type="term" value="F:hydrolase activity"/>
    <property type="evidence" value="ECO:0007669"/>
    <property type="project" value="UniProtKB-KW"/>
</dbReference>
<sequence>MSDAHLVETRLSSEQLVRGNFLDVRRDTIGLPDGGQATREYVVHPGAVMVVPILDDGRVIVERQYRYPLQQVILEFPAGKLDAGETGQRCAMRELAEETGYRARQWARAGVLHPTVAYSTEFIEIWFARDLYLGQRSLDEGEFIEVLAMETAALDAAAYEGALTDAKSLIALMWLQKSQSGQWPLNWMAVTEAPQG</sequence>
<dbReference type="Pfam" id="PF00293">
    <property type="entry name" value="NUDIX"/>
    <property type="match status" value="1"/>
</dbReference>
<proteinExistence type="inferred from homology"/>
<comment type="similarity">
    <text evidence="3">Belongs to the Nudix hydrolase family. NudK subfamily.</text>
</comment>
<feature type="domain" description="Nudix hydrolase" evidence="9">
    <location>
        <begin position="40"/>
        <end position="176"/>
    </location>
</feature>
<dbReference type="Proteomes" id="UP000672097">
    <property type="component" value="Unassembled WGS sequence"/>
</dbReference>
<evidence type="ECO:0000256" key="2">
    <source>
        <dbReference type="ARBA" id="ARBA00001946"/>
    </source>
</evidence>
<keyword evidence="5 8" id="KW-0378">Hydrolase</keyword>
<accession>A0ABS5E020</accession>
<organism evidence="10 11">
    <name type="scientific">Ideonella paludis</name>
    <dbReference type="NCBI Taxonomy" id="1233411"/>
    <lineage>
        <taxon>Bacteria</taxon>
        <taxon>Pseudomonadati</taxon>
        <taxon>Pseudomonadota</taxon>
        <taxon>Betaproteobacteria</taxon>
        <taxon>Burkholderiales</taxon>
        <taxon>Sphaerotilaceae</taxon>
        <taxon>Ideonella</taxon>
    </lineage>
</organism>
<dbReference type="PROSITE" id="PS51462">
    <property type="entry name" value="NUDIX"/>
    <property type="match status" value="1"/>
</dbReference>
<dbReference type="InterPro" id="IPR000086">
    <property type="entry name" value="NUDIX_hydrolase_dom"/>
</dbReference>
<evidence type="ECO:0000256" key="6">
    <source>
        <dbReference type="ARBA" id="ARBA00032162"/>
    </source>
</evidence>